<feature type="chain" id="PRO_5026825987" evidence="1">
    <location>
        <begin position="25"/>
        <end position="152"/>
    </location>
</feature>
<reference evidence="2 3" key="1">
    <citation type="submission" date="2019-11" db="EMBL/GenBank/DDBJ databases">
        <title>Cellulosimicrobium composti sp. nov. isolated from a compost.</title>
        <authorList>
            <person name="Yang Y."/>
        </authorList>
    </citation>
    <scope>NUCLEOTIDE SEQUENCE [LARGE SCALE GENOMIC DNA]</scope>
    <source>
        <strain evidence="2 3">BIT-GX5</strain>
    </source>
</reference>
<name>A0A6N7ZMD6_9MICO</name>
<dbReference type="PROSITE" id="PS51257">
    <property type="entry name" value="PROKAR_LIPOPROTEIN"/>
    <property type="match status" value="1"/>
</dbReference>
<organism evidence="2 3">
    <name type="scientific">Cellulosimicrobium composti</name>
    <dbReference type="NCBI Taxonomy" id="2672572"/>
    <lineage>
        <taxon>Bacteria</taxon>
        <taxon>Bacillati</taxon>
        <taxon>Actinomycetota</taxon>
        <taxon>Actinomycetes</taxon>
        <taxon>Micrococcales</taxon>
        <taxon>Promicromonosporaceae</taxon>
        <taxon>Cellulosimicrobium</taxon>
    </lineage>
</organism>
<dbReference type="EMBL" id="WMKA01000054">
    <property type="protein sequence ID" value="MTG90592.1"/>
    <property type="molecule type" value="Genomic_DNA"/>
</dbReference>
<accession>A0A6N7ZMD6</accession>
<dbReference type="Proteomes" id="UP000440668">
    <property type="component" value="Unassembled WGS sequence"/>
</dbReference>
<dbReference type="RefSeq" id="WP_155100018.1">
    <property type="nucleotide sequence ID" value="NZ_WMKA01000054.1"/>
</dbReference>
<evidence type="ECO:0000313" key="3">
    <source>
        <dbReference type="Proteomes" id="UP000440668"/>
    </source>
</evidence>
<evidence type="ECO:0000313" key="2">
    <source>
        <dbReference type="EMBL" id="MTG90592.1"/>
    </source>
</evidence>
<dbReference type="AlphaFoldDB" id="A0A6N7ZMD6"/>
<keyword evidence="1" id="KW-0732">Signal</keyword>
<gene>
    <name evidence="2" type="ORF">GJV82_16855</name>
</gene>
<evidence type="ECO:0000256" key="1">
    <source>
        <dbReference type="SAM" id="SignalP"/>
    </source>
</evidence>
<proteinExistence type="predicted"/>
<feature type="signal peptide" evidence="1">
    <location>
        <begin position="1"/>
        <end position="24"/>
    </location>
</feature>
<comment type="caution">
    <text evidence="2">The sequence shown here is derived from an EMBL/GenBank/DDBJ whole genome shotgun (WGS) entry which is preliminary data.</text>
</comment>
<sequence length="152" mass="15583">MSRTTRVVILVQVLGGLLVAGACATTGSQPPADGVPTPSGARGAGDAVAPAAFVGREPLQSCGDVRLDQGESVPDDLYRCLDEAAATGAELVVTMPTTEGDPIVSYYRVGPQIDGVEIFVDATRDAYGPREWAHLLCPDATSAAAPGTCQEP</sequence>
<protein>
    <submittedName>
        <fullName evidence="2">Uncharacterized protein</fullName>
    </submittedName>
</protein>